<protein>
    <submittedName>
        <fullName evidence="1">Uncharacterized protein</fullName>
    </submittedName>
</protein>
<comment type="caution">
    <text evidence="1">The sequence shown here is derived from an EMBL/GenBank/DDBJ whole genome shotgun (WGS) entry which is preliminary data.</text>
</comment>
<evidence type="ECO:0000313" key="2">
    <source>
        <dbReference type="Proteomes" id="UP001497382"/>
    </source>
</evidence>
<proteinExistence type="predicted"/>
<dbReference type="AlphaFoldDB" id="A0AAV2AZ07"/>
<gene>
    <name evidence="1" type="ORF">LARSCL_LOCUS15591</name>
</gene>
<name>A0AAV2AZ07_9ARAC</name>
<evidence type="ECO:0000313" key="1">
    <source>
        <dbReference type="EMBL" id="CAL1288846.1"/>
    </source>
</evidence>
<sequence>MNRIACKILQGLSNDPHRYATVNANNNLGTWNFLL</sequence>
<organism evidence="1 2">
    <name type="scientific">Larinioides sclopetarius</name>
    <dbReference type="NCBI Taxonomy" id="280406"/>
    <lineage>
        <taxon>Eukaryota</taxon>
        <taxon>Metazoa</taxon>
        <taxon>Ecdysozoa</taxon>
        <taxon>Arthropoda</taxon>
        <taxon>Chelicerata</taxon>
        <taxon>Arachnida</taxon>
        <taxon>Araneae</taxon>
        <taxon>Araneomorphae</taxon>
        <taxon>Entelegynae</taxon>
        <taxon>Araneoidea</taxon>
        <taxon>Araneidae</taxon>
        <taxon>Larinioides</taxon>
    </lineage>
</organism>
<dbReference type="Proteomes" id="UP001497382">
    <property type="component" value="Unassembled WGS sequence"/>
</dbReference>
<dbReference type="EMBL" id="CAXIEN010000238">
    <property type="protein sequence ID" value="CAL1288846.1"/>
    <property type="molecule type" value="Genomic_DNA"/>
</dbReference>
<reference evidence="1 2" key="1">
    <citation type="submission" date="2024-04" db="EMBL/GenBank/DDBJ databases">
        <authorList>
            <person name="Rising A."/>
            <person name="Reimegard J."/>
            <person name="Sonavane S."/>
            <person name="Akerstrom W."/>
            <person name="Nylinder S."/>
            <person name="Hedman E."/>
            <person name="Kallberg Y."/>
        </authorList>
    </citation>
    <scope>NUCLEOTIDE SEQUENCE [LARGE SCALE GENOMIC DNA]</scope>
</reference>
<keyword evidence="2" id="KW-1185">Reference proteome</keyword>
<accession>A0AAV2AZ07</accession>